<accession>A0A3E0U193</accession>
<feature type="domain" description="IcmF-related" evidence="3">
    <location>
        <begin position="440"/>
        <end position="734"/>
    </location>
</feature>
<organism evidence="6 7">
    <name type="scientific">Thalassotalea euphylliae</name>
    <dbReference type="NCBI Taxonomy" id="1655234"/>
    <lineage>
        <taxon>Bacteria</taxon>
        <taxon>Pseudomonadati</taxon>
        <taxon>Pseudomonadota</taxon>
        <taxon>Gammaproteobacteria</taxon>
        <taxon>Alteromonadales</taxon>
        <taxon>Colwelliaceae</taxon>
        <taxon>Thalassotalea</taxon>
    </lineage>
</organism>
<keyword evidence="7" id="KW-1185">Reference proteome</keyword>
<dbReference type="RefSeq" id="WP_116015126.1">
    <property type="nucleotide sequence ID" value="NZ_QUOT01000001.1"/>
</dbReference>
<dbReference type="Pfam" id="PF06761">
    <property type="entry name" value="IcmF-related"/>
    <property type="match status" value="1"/>
</dbReference>
<evidence type="ECO:0000259" key="3">
    <source>
        <dbReference type="Pfam" id="PF06761"/>
    </source>
</evidence>
<dbReference type="AlphaFoldDB" id="A0A3E0U193"/>
<dbReference type="InterPro" id="IPR048677">
    <property type="entry name" value="TssM1_hel"/>
</dbReference>
<feature type="transmembrane region" description="Helical" evidence="1">
    <location>
        <begin position="382"/>
        <end position="402"/>
    </location>
</feature>
<dbReference type="Pfam" id="PF14331">
    <property type="entry name" value="IcmF-related_N"/>
    <property type="match status" value="1"/>
</dbReference>
<evidence type="ECO:0000259" key="2">
    <source>
        <dbReference type="Pfam" id="PF06744"/>
    </source>
</evidence>
<feature type="domain" description="Type VI secretion system component TssM1 N-terminal" evidence="4">
    <location>
        <begin position="144"/>
        <end position="331"/>
    </location>
</feature>
<comment type="caution">
    <text evidence="6">The sequence shown here is derived from an EMBL/GenBank/DDBJ whole genome shotgun (WGS) entry which is preliminary data.</text>
</comment>
<feature type="domain" description="Type VI secretion system IcmF C-terminal" evidence="2">
    <location>
        <begin position="998"/>
        <end position="1071"/>
    </location>
</feature>
<keyword evidence="1" id="KW-0472">Membrane</keyword>
<dbReference type="Pfam" id="PF21070">
    <property type="entry name" value="IcmF_helical"/>
    <property type="match status" value="1"/>
</dbReference>
<feature type="transmembrane region" description="Helical" evidence="1">
    <location>
        <begin position="33"/>
        <end position="58"/>
    </location>
</feature>
<dbReference type="InterPro" id="IPR053156">
    <property type="entry name" value="T6SS_TssM-like"/>
</dbReference>
<name>A0A3E0U193_9GAMM</name>
<evidence type="ECO:0000313" key="6">
    <source>
        <dbReference type="EMBL" id="REL30716.1"/>
    </source>
</evidence>
<gene>
    <name evidence="6" type="ORF">DXX94_08305</name>
</gene>
<keyword evidence="1" id="KW-0812">Transmembrane</keyword>
<sequence>MSRKLTHILAIIVVIVALLLSAAIVFLPLAMSWWWLVAALVFVVIAMYTIPPMASLLTKAITRRRQRRYLHASYQHIKKKLKLPSNIYETAWFFACAQDTCEHDFSQFHQIKVPNLPANIEVYHVEGALVWLLSPKQDYDTGLFVEWLKEIRPKQPVNGAMLILDAFNLVQRAHKQTGIFIERFKHSCEELHNQSDILSPLHVFVSGINKLDGIAEAIYEQSDFAQLSIDLTCDDSDKTAVFSTAYDELFKCLFVDNIKQVSLQLDEDFKRKQLLGPMQLQYLKLSIEQLFSSLQSFDGADLPYQLTSLHLVESEHAEQRINLATAHALINVNQINLPVVHGTNLKPQASLQKAFTHGVLAQSFKAPINRLQVVTYWLKQGLMVISGAALLGFAAWVGYLNFTYNEDLHAQFDRVHQEYKLVLNQQKFDIEEPSSILGPLEILEKAYRKFKAQEQDKPWFVMPFIVSIEREKHYRSLYQQQLVMALQPTLSSYLEEELFVYLELKDYLTVLNIENIYESFASANSDNQDIILDYFTESFLNSGVMSREQIREFAILLTDLFELGYEPFDVNNELIAIVDAEVSTQNRFQLLYQYIEELPEFSKLNDVRSVLFGQNMPQSGGKDLLYFDQTHASFLVPNLYTPGGLLQLSFIPDSGFFQTLVKRNHGLFRKIPEPRDMERLGSYLKYTYINEYVGFWREYLTHIKAREDMGLKQLLAALTKAEDSPLPQLNSGVRHFVNIPLITIEPTPEQQVKAPKKLAATLEKVEAVADSLLTEKQDLTVLMAQEQNEIATKINQAFDDNLLLSGSTKQVDAIYQSIQKDLLALKEWLDKADNEVIPGKAYFEDVTNEKSYQAFASLWLNDYEQTLIDHLIDNIVAQSSRYVENKIVNYLNTQWQAQVVAPYQRELAPFFPFSDSEEAVNIRAIDKFFAGDSALAKFELSVLSQFVEVKGKQQLALFGKQHLLTLNNDISPFIIDYKTMREQLYSGADKITTNITYTPISMAPELMSFTLSTSDSALNYTHGPLIGKKTLWPTDYQDSAITISMRDKNNKRQITRFEGIWAPMQLLAKYQGDAASEVLTIPYPKTTGVKLKVNDADKASNIINPIFFKRLTIPPQLVGKP</sequence>
<dbReference type="Pfam" id="PF06744">
    <property type="entry name" value="IcmF_C"/>
    <property type="match status" value="1"/>
</dbReference>
<dbReference type="InterPro" id="IPR009612">
    <property type="entry name" value="IcmF-rel"/>
</dbReference>
<evidence type="ECO:0000259" key="4">
    <source>
        <dbReference type="Pfam" id="PF14331"/>
    </source>
</evidence>
<dbReference type="EMBL" id="QUOT01000001">
    <property type="protein sequence ID" value="REL30716.1"/>
    <property type="molecule type" value="Genomic_DNA"/>
</dbReference>
<evidence type="ECO:0008006" key="8">
    <source>
        <dbReference type="Google" id="ProtNLM"/>
    </source>
</evidence>
<dbReference type="PANTHER" id="PTHR36153">
    <property type="entry name" value="INNER MEMBRANE PROTEIN-RELATED"/>
    <property type="match status" value="1"/>
</dbReference>
<reference evidence="7" key="1">
    <citation type="submission" date="2018-08" db="EMBL/GenBank/DDBJ databases">
        <title>Thalassotalea euphylliae genome.</title>
        <authorList>
            <person name="Summers S."/>
            <person name="Rice S.A."/>
            <person name="Freckelton M.L."/>
            <person name="Nedved B.T."/>
            <person name="Hadfield M.G."/>
        </authorList>
    </citation>
    <scope>NUCLEOTIDE SEQUENCE [LARGE SCALE GENOMIC DNA]</scope>
    <source>
        <strain evidence="7">H3</strain>
    </source>
</reference>
<dbReference type="InterPro" id="IPR010623">
    <property type="entry name" value="IcmF_C"/>
</dbReference>
<keyword evidence="1" id="KW-1133">Transmembrane helix</keyword>
<feature type="transmembrane region" description="Helical" evidence="1">
    <location>
        <begin position="7"/>
        <end position="27"/>
    </location>
</feature>
<evidence type="ECO:0000256" key="1">
    <source>
        <dbReference type="SAM" id="Phobius"/>
    </source>
</evidence>
<feature type="domain" description="Type VI secretion system component TssM1 helical" evidence="5">
    <location>
        <begin position="890"/>
        <end position="986"/>
    </location>
</feature>
<proteinExistence type="predicted"/>
<dbReference type="Proteomes" id="UP000256899">
    <property type="component" value="Unassembled WGS sequence"/>
</dbReference>
<protein>
    <recommendedName>
        <fullName evidence="8">Type VI secretion system membrane subunit TssM</fullName>
    </recommendedName>
</protein>
<evidence type="ECO:0000259" key="5">
    <source>
        <dbReference type="Pfam" id="PF21070"/>
    </source>
</evidence>
<dbReference type="InterPro" id="IPR025743">
    <property type="entry name" value="TssM1_N"/>
</dbReference>
<evidence type="ECO:0000313" key="7">
    <source>
        <dbReference type="Proteomes" id="UP000256899"/>
    </source>
</evidence>
<dbReference type="PANTHER" id="PTHR36153:SF1">
    <property type="entry name" value="TYPE VI SECRETION SYSTEM COMPONENT TSSM1"/>
    <property type="match status" value="1"/>
</dbReference>